<dbReference type="OrthoDB" id="6402082at2"/>
<dbReference type="KEGG" id="ptn:PTRA_a1473"/>
<evidence type="ECO:0000313" key="2">
    <source>
        <dbReference type="Proteomes" id="UP000065261"/>
    </source>
</evidence>
<name>A0A0U2WHC0_9GAMM</name>
<dbReference type="EMBL" id="CP011034">
    <property type="protein sequence ID" value="ALS32682.1"/>
    <property type="molecule type" value="Genomic_DNA"/>
</dbReference>
<gene>
    <name evidence="1" type="ORF">PTRA_a1473</name>
</gene>
<dbReference type="Proteomes" id="UP000065261">
    <property type="component" value="Chromosome I"/>
</dbReference>
<sequence length="141" mass="16330">MEKSYLQCVVWENHRDRLKEPITRIGNIANDPHLYSEINKACSNERAFLFLAPDGFVVLWPRHIDKNTFIEVTIASCHGGNAVQRYLRHIIRLARCGNASFIEFATARRGFNKIAPLHGWVRSGERDNLTIWRHFLEVDNG</sequence>
<organism evidence="1">
    <name type="scientific">Pseudoalteromonas translucida KMM 520</name>
    <dbReference type="NCBI Taxonomy" id="1315283"/>
    <lineage>
        <taxon>Bacteria</taxon>
        <taxon>Pseudomonadati</taxon>
        <taxon>Pseudomonadota</taxon>
        <taxon>Gammaproteobacteria</taxon>
        <taxon>Alteromonadales</taxon>
        <taxon>Pseudoalteromonadaceae</taxon>
        <taxon>Pseudoalteromonas</taxon>
    </lineage>
</organism>
<dbReference type="RefSeq" id="WP_058373120.1">
    <property type="nucleotide sequence ID" value="NZ_CP011034.1"/>
</dbReference>
<protein>
    <submittedName>
        <fullName evidence="1">Uncharacterized protein</fullName>
    </submittedName>
</protein>
<accession>A0A0U2WHC0</accession>
<dbReference type="AlphaFoldDB" id="A0A0U2WHC0"/>
<reference evidence="1 2" key="1">
    <citation type="submission" date="2015-03" db="EMBL/GenBank/DDBJ databases">
        <authorList>
            <person name="Murphy D."/>
        </authorList>
    </citation>
    <scope>NUCLEOTIDE SEQUENCE [LARGE SCALE GENOMIC DNA]</scope>
    <source>
        <strain evidence="1 2">KMM 520</strain>
    </source>
</reference>
<proteinExistence type="predicted"/>
<evidence type="ECO:0000313" key="1">
    <source>
        <dbReference type="EMBL" id="ALS32682.1"/>
    </source>
</evidence>
<dbReference type="PATRIC" id="fig|1315283.4.peg.1275"/>